<name>A0ABW5WXV7_9STAP</name>
<evidence type="ECO:0000256" key="2">
    <source>
        <dbReference type="ARBA" id="ARBA00022829"/>
    </source>
</evidence>
<dbReference type="Gene3D" id="3.90.1530.30">
    <property type="match status" value="1"/>
</dbReference>
<dbReference type="SUPFAM" id="SSF109709">
    <property type="entry name" value="KorB DNA-binding domain-like"/>
    <property type="match status" value="1"/>
</dbReference>
<proteinExistence type="inferred from homology"/>
<comment type="similarity">
    <text evidence="1">Belongs to the ParB family.</text>
</comment>
<dbReference type="InterPro" id="IPR001387">
    <property type="entry name" value="Cro/C1-type_HTH"/>
</dbReference>
<dbReference type="Gene3D" id="1.10.10.2830">
    <property type="match status" value="1"/>
</dbReference>
<dbReference type="InterPro" id="IPR036086">
    <property type="entry name" value="ParB/Sulfiredoxin_sf"/>
</dbReference>
<protein>
    <submittedName>
        <fullName evidence="5">ParB/RepB/Spo0J family partition protein</fullName>
    </submittedName>
</protein>
<dbReference type="Pfam" id="PF17762">
    <property type="entry name" value="HTH_ParB"/>
    <property type="match status" value="1"/>
</dbReference>
<dbReference type="CDD" id="cd16393">
    <property type="entry name" value="SPO0J_N"/>
    <property type="match status" value="1"/>
</dbReference>
<keyword evidence="2" id="KW-0159">Chromosome partition</keyword>
<dbReference type="PANTHER" id="PTHR33375:SF1">
    <property type="entry name" value="CHROMOSOME-PARTITIONING PROTEIN PARB-RELATED"/>
    <property type="match status" value="1"/>
</dbReference>
<dbReference type="NCBIfam" id="TIGR00180">
    <property type="entry name" value="parB_part"/>
    <property type="match status" value="1"/>
</dbReference>
<dbReference type="InterPro" id="IPR041468">
    <property type="entry name" value="HTH_ParB/Spo0J"/>
</dbReference>
<dbReference type="SMART" id="SM00470">
    <property type="entry name" value="ParB"/>
    <property type="match status" value="1"/>
</dbReference>
<keyword evidence="6" id="KW-1185">Reference proteome</keyword>
<evidence type="ECO:0000256" key="3">
    <source>
        <dbReference type="ARBA" id="ARBA00023125"/>
    </source>
</evidence>
<dbReference type="InterPro" id="IPR057240">
    <property type="entry name" value="ParB_dimer_C"/>
</dbReference>
<keyword evidence="3" id="KW-0238">DNA-binding</keyword>
<dbReference type="RefSeq" id="WP_377775019.1">
    <property type="nucleotide sequence ID" value="NZ_JBHUOQ010000004.1"/>
</dbReference>
<evidence type="ECO:0000259" key="4">
    <source>
        <dbReference type="PROSITE" id="PS50943"/>
    </source>
</evidence>
<reference evidence="6" key="1">
    <citation type="journal article" date="2019" name="Int. J. Syst. Evol. Microbiol.">
        <title>The Global Catalogue of Microorganisms (GCM) 10K type strain sequencing project: providing services to taxonomists for standard genome sequencing and annotation.</title>
        <authorList>
            <consortium name="The Broad Institute Genomics Platform"/>
            <consortium name="The Broad Institute Genome Sequencing Center for Infectious Disease"/>
            <person name="Wu L."/>
            <person name="Ma J."/>
        </authorList>
    </citation>
    <scope>NUCLEOTIDE SEQUENCE [LARGE SCALE GENOMIC DNA]</scope>
    <source>
        <strain evidence="6">KCTC 33575</strain>
    </source>
</reference>
<sequence>MTNGKYSGEGMDELIKIDDKDVIQYIQLSEIRKNPYQPRTEFKEEKLHELSESIKEHGILQPIIVRQSIKGYDIVAGERRFRATEIAGMETIPVIVKEMTDQEMMELAIIENLQRENLNPLEEAVSYKELMEQLQMTQSEIAKRLGKSRPYIANMIRILNLPVKIKNLINDGKLTGGHGRTLLGIKDQVQQEEAARKAVREEMSVRALEQYVKMLTQPKKSRSQGQAKKKPKFIQKHEARLKERFGTTVEIKKARKKGVISFEFKNEEEFKRIIDMLEK</sequence>
<feature type="domain" description="HTH cro/C1-type" evidence="4">
    <location>
        <begin position="128"/>
        <end position="155"/>
    </location>
</feature>
<dbReference type="SUPFAM" id="SSF110849">
    <property type="entry name" value="ParB/Sulfiredoxin"/>
    <property type="match status" value="1"/>
</dbReference>
<dbReference type="EMBL" id="JBHUOQ010000004">
    <property type="protein sequence ID" value="MFD2831108.1"/>
    <property type="molecule type" value="Genomic_DNA"/>
</dbReference>
<dbReference type="InterPro" id="IPR003115">
    <property type="entry name" value="ParB_N"/>
</dbReference>
<gene>
    <name evidence="5" type="ORF">ACFSX4_11600</name>
</gene>
<dbReference type="CDD" id="cd00093">
    <property type="entry name" value="HTH_XRE"/>
    <property type="match status" value="1"/>
</dbReference>
<dbReference type="InterPro" id="IPR050336">
    <property type="entry name" value="Chromosome_partition/occlusion"/>
</dbReference>
<evidence type="ECO:0000313" key="5">
    <source>
        <dbReference type="EMBL" id="MFD2831108.1"/>
    </source>
</evidence>
<dbReference type="InterPro" id="IPR004437">
    <property type="entry name" value="ParB/RepB/Spo0J"/>
</dbReference>
<dbReference type="Pfam" id="PF02195">
    <property type="entry name" value="ParB_N"/>
    <property type="match status" value="1"/>
</dbReference>
<evidence type="ECO:0000256" key="1">
    <source>
        <dbReference type="ARBA" id="ARBA00006295"/>
    </source>
</evidence>
<comment type="caution">
    <text evidence="5">The sequence shown here is derived from an EMBL/GenBank/DDBJ whole genome shotgun (WGS) entry which is preliminary data.</text>
</comment>
<evidence type="ECO:0000313" key="6">
    <source>
        <dbReference type="Proteomes" id="UP001597519"/>
    </source>
</evidence>
<dbReference type="Pfam" id="PF23552">
    <property type="entry name" value="ParB_C"/>
    <property type="match status" value="1"/>
</dbReference>
<dbReference type="PANTHER" id="PTHR33375">
    <property type="entry name" value="CHROMOSOME-PARTITIONING PROTEIN PARB-RELATED"/>
    <property type="match status" value="1"/>
</dbReference>
<organism evidence="5 6">
    <name type="scientific">Corticicoccus populi</name>
    <dbReference type="NCBI Taxonomy" id="1812821"/>
    <lineage>
        <taxon>Bacteria</taxon>
        <taxon>Bacillati</taxon>
        <taxon>Bacillota</taxon>
        <taxon>Bacilli</taxon>
        <taxon>Bacillales</taxon>
        <taxon>Staphylococcaceae</taxon>
        <taxon>Corticicoccus</taxon>
    </lineage>
</organism>
<accession>A0ABW5WXV7</accession>
<dbReference type="Proteomes" id="UP001597519">
    <property type="component" value="Unassembled WGS sequence"/>
</dbReference>
<dbReference type="PROSITE" id="PS50943">
    <property type="entry name" value="HTH_CROC1"/>
    <property type="match status" value="1"/>
</dbReference>